<proteinExistence type="predicted"/>
<dbReference type="EMBL" id="CAJFDH010000006">
    <property type="protein sequence ID" value="CAD5229638.1"/>
    <property type="molecule type" value="Genomic_DNA"/>
</dbReference>
<feature type="region of interest" description="Disordered" evidence="1">
    <location>
        <begin position="162"/>
        <end position="208"/>
    </location>
</feature>
<name>A0A811LRG9_9BILA</name>
<dbReference type="InterPro" id="IPR041611">
    <property type="entry name" value="SKICH"/>
</dbReference>
<evidence type="ECO:0000259" key="2">
    <source>
        <dbReference type="Pfam" id="PF17751"/>
    </source>
</evidence>
<comment type="caution">
    <text evidence="3">The sequence shown here is derived from an EMBL/GenBank/DDBJ whole genome shotgun (WGS) entry which is preliminary data.</text>
</comment>
<reference evidence="3" key="1">
    <citation type="submission" date="2020-09" db="EMBL/GenBank/DDBJ databases">
        <authorList>
            <person name="Kikuchi T."/>
        </authorList>
    </citation>
    <scope>NUCLEOTIDE SEQUENCE</scope>
    <source>
        <strain evidence="3">SH1</strain>
    </source>
</reference>
<keyword evidence="4" id="KW-1185">Reference proteome</keyword>
<dbReference type="Gene3D" id="2.60.40.2840">
    <property type="match status" value="1"/>
</dbReference>
<dbReference type="Proteomes" id="UP000614601">
    <property type="component" value="Unassembled WGS sequence"/>
</dbReference>
<organism evidence="3 4">
    <name type="scientific">Bursaphelenchus okinawaensis</name>
    <dbReference type="NCBI Taxonomy" id="465554"/>
    <lineage>
        <taxon>Eukaryota</taxon>
        <taxon>Metazoa</taxon>
        <taxon>Ecdysozoa</taxon>
        <taxon>Nematoda</taxon>
        <taxon>Chromadorea</taxon>
        <taxon>Rhabditida</taxon>
        <taxon>Tylenchina</taxon>
        <taxon>Tylenchomorpha</taxon>
        <taxon>Aphelenchoidea</taxon>
        <taxon>Aphelenchoididae</taxon>
        <taxon>Bursaphelenchus</taxon>
    </lineage>
</organism>
<protein>
    <recommendedName>
        <fullName evidence="2">SKICH domain-containing protein</fullName>
    </recommendedName>
</protein>
<dbReference type="EMBL" id="CAJFCW020000006">
    <property type="protein sequence ID" value="CAG9127131.1"/>
    <property type="molecule type" value="Genomic_DNA"/>
</dbReference>
<evidence type="ECO:0000313" key="4">
    <source>
        <dbReference type="Proteomes" id="UP000614601"/>
    </source>
</evidence>
<feature type="compositionally biased region" description="Basic and acidic residues" evidence="1">
    <location>
        <begin position="173"/>
        <end position="185"/>
    </location>
</feature>
<feature type="domain" description="SKICH" evidence="2">
    <location>
        <begin position="16"/>
        <end position="120"/>
    </location>
</feature>
<evidence type="ECO:0000313" key="3">
    <source>
        <dbReference type="EMBL" id="CAD5229638.1"/>
    </source>
</evidence>
<gene>
    <name evidence="3" type="ORF">BOKJ2_LOCUS13697</name>
</gene>
<sequence>MSSYFDVLRGDKTKKVRFFNVLSGYLNSENICFDVQYKVGHQVKDKDWIGVFPAGFQKPNQDFAAVKMAPPRRGRKYKNWNEMHKVMFKSVECKLAPRNFYQIAYINSSNKTVATSAIFYIEGEQIMPKQAVIIQNQPEPGILSHLLCSSASWTENTASMALSDDSGMEDDSSDSRNSRDSLKANDDDDDEADESNPLLELRTQEQWQ</sequence>
<dbReference type="AlphaFoldDB" id="A0A811LRG9"/>
<dbReference type="Pfam" id="PF17751">
    <property type="entry name" value="SKICH"/>
    <property type="match status" value="1"/>
</dbReference>
<evidence type="ECO:0000256" key="1">
    <source>
        <dbReference type="SAM" id="MobiDB-lite"/>
    </source>
</evidence>
<accession>A0A811LRG9</accession>
<dbReference type="Proteomes" id="UP000783686">
    <property type="component" value="Unassembled WGS sequence"/>
</dbReference>